<evidence type="ECO:0000313" key="7">
    <source>
        <dbReference type="RefSeq" id="XP_005102778.2"/>
    </source>
</evidence>
<sequence length="400" mass="45812">MATPYGSYGRYATMTSPPGHDFETDLLIIGKTGNGKSSTGNAILGREAFHTSDDGESDTFEAQVSRARHEHRKVKVVDTPGICETRMDRGDAIQRLASIMGNVMVNCPKGFHAMVIVLKYGQRYTREELETIACLKSLFGESFVKDFGVLVFTYGESFDLQNKRRCPKISFSTWCRNQRGEMQQLLQECDYKAVLFNNLGEEEELKPQREELFQIVDCLKSRGARYTNEAFNRVAEEREKLIVRENAPKLREEIQSKIDLLVDGLQRLINDKQLDQETTQKRLDWLKKDTRELAFEIRKQDRGTGVLQQLQETVSNLERNIESHEKAMRDAVNKSQLDAALQQARHAYDKSLKQFQEEQRASKTSWRSILAATVRSAVSFYINPAFGIAVTMDEIRRIAF</sequence>
<dbReference type="PANTHER" id="PTHR10903:SF184">
    <property type="entry name" value="GTP-BINDING PROTEIN A"/>
    <property type="match status" value="1"/>
</dbReference>
<dbReference type="Proteomes" id="UP000694888">
    <property type="component" value="Unplaced"/>
</dbReference>
<feature type="coiled-coil region" evidence="4">
    <location>
        <begin position="307"/>
        <end position="334"/>
    </location>
</feature>
<protein>
    <submittedName>
        <fullName evidence="7">GTPase IMAP family member 9</fullName>
    </submittedName>
</protein>
<dbReference type="InterPro" id="IPR045058">
    <property type="entry name" value="GIMA/IAN/Toc"/>
</dbReference>
<dbReference type="PANTHER" id="PTHR10903">
    <property type="entry name" value="GTPASE, IMAP FAMILY MEMBER-RELATED"/>
    <property type="match status" value="1"/>
</dbReference>
<dbReference type="SUPFAM" id="SSF52540">
    <property type="entry name" value="P-loop containing nucleoside triphosphate hydrolases"/>
    <property type="match status" value="1"/>
</dbReference>
<evidence type="ECO:0000256" key="2">
    <source>
        <dbReference type="ARBA" id="ARBA00022741"/>
    </source>
</evidence>
<name>A0ABM0JVY2_APLCA</name>
<organism evidence="6 7">
    <name type="scientific">Aplysia californica</name>
    <name type="common">California sea hare</name>
    <dbReference type="NCBI Taxonomy" id="6500"/>
    <lineage>
        <taxon>Eukaryota</taxon>
        <taxon>Metazoa</taxon>
        <taxon>Spiralia</taxon>
        <taxon>Lophotrochozoa</taxon>
        <taxon>Mollusca</taxon>
        <taxon>Gastropoda</taxon>
        <taxon>Heterobranchia</taxon>
        <taxon>Euthyneura</taxon>
        <taxon>Tectipleura</taxon>
        <taxon>Aplysiida</taxon>
        <taxon>Aplysioidea</taxon>
        <taxon>Aplysiidae</taxon>
        <taxon>Aplysia</taxon>
    </lineage>
</organism>
<keyword evidence="4" id="KW-0175">Coiled coil</keyword>
<proteinExistence type="inferred from homology"/>
<feature type="domain" description="AIG1-type G" evidence="5">
    <location>
        <begin position="21"/>
        <end position="235"/>
    </location>
</feature>
<evidence type="ECO:0000256" key="1">
    <source>
        <dbReference type="ARBA" id="ARBA00008535"/>
    </source>
</evidence>
<dbReference type="InterPro" id="IPR006703">
    <property type="entry name" value="G_AIG1"/>
</dbReference>
<reference evidence="7" key="1">
    <citation type="submission" date="2025-08" db="UniProtKB">
        <authorList>
            <consortium name="RefSeq"/>
        </authorList>
    </citation>
    <scope>IDENTIFICATION</scope>
</reference>
<evidence type="ECO:0000256" key="4">
    <source>
        <dbReference type="SAM" id="Coils"/>
    </source>
</evidence>
<evidence type="ECO:0000313" key="6">
    <source>
        <dbReference type="Proteomes" id="UP000694888"/>
    </source>
</evidence>
<evidence type="ECO:0000256" key="3">
    <source>
        <dbReference type="ARBA" id="ARBA00023134"/>
    </source>
</evidence>
<dbReference type="Gene3D" id="3.40.50.300">
    <property type="entry name" value="P-loop containing nucleotide triphosphate hydrolases"/>
    <property type="match status" value="1"/>
</dbReference>
<dbReference type="PROSITE" id="PS51720">
    <property type="entry name" value="G_AIG1"/>
    <property type="match status" value="1"/>
</dbReference>
<dbReference type="InterPro" id="IPR027417">
    <property type="entry name" value="P-loop_NTPase"/>
</dbReference>
<keyword evidence="3" id="KW-0342">GTP-binding</keyword>
<comment type="similarity">
    <text evidence="1">Belongs to the TRAFAC class TrmE-Era-EngA-EngB-Septin-like GTPase superfamily. AIG1/Toc34/Toc159-like paraseptin GTPase family. IAN subfamily.</text>
</comment>
<dbReference type="Pfam" id="PF04548">
    <property type="entry name" value="AIG1"/>
    <property type="match status" value="1"/>
</dbReference>
<gene>
    <name evidence="7" type="primary">LOC101859113</name>
</gene>
<dbReference type="GeneID" id="101859113"/>
<evidence type="ECO:0000259" key="5">
    <source>
        <dbReference type="PROSITE" id="PS51720"/>
    </source>
</evidence>
<keyword evidence="2" id="KW-0547">Nucleotide-binding</keyword>
<dbReference type="RefSeq" id="XP_005102778.2">
    <property type="nucleotide sequence ID" value="XM_005102721.3"/>
</dbReference>
<accession>A0ABM0JVY2</accession>
<keyword evidence="6" id="KW-1185">Reference proteome</keyword>